<organism evidence="2">
    <name type="scientific">uncultured bacterium BAC17H8</name>
    <dbReference type="NCBI Taxonomy" id="332980"/>
    <lineage>
        <taxon>Bacteria</taxon>
        <taxon>environmental samples</taxon>
    </lineage>
</organism>
<sequence>MQWQPAWIAGNRHSGNESWRRGGGQLHRRPKDDDAHRKQRQSLHPHEGPAHSSYRPGLRNGAPYARIALSEHQLQQVGIPHVARLRLITQGRRQSAAVPSMKCHDRFRLFQRQTGRIGDGFLGGASPRQLDGAAGSNLSANIIREPHHVAAERFQGRFAFIGNLNKPVTDFGKFATAFQLHFNQLLLLVEAFLKTGQPCSQPCPKKRKLDPYPNRDNKKEQKKKELRAQELIGFKHPASPGALTCPFNGYRSPTSALRIWSSKSRDQASLALAFASRSLTADRLSASLARISGSGSFCPNISLSAGRAASISSPISEFTARKLFGSCTQSFALSIN</sequence>
<evidence type="ECO:0000256" key="1">
    <source>
        <dbReference type="SAM" id="MobiDB-lite"/>
    </source>
</evidence>
<protein>
    <submittedName>
        <fullName evidence="2">Uncharacterized protein</fullName>
    </submittedName>
</protein>
<feature type="compositionally biased region" description="Basic and acidic residues" evidence="1">
    <location>
        <begin position="209"/>
        <end position="224"/>
    </location>
</feature>
<accession>Q4JMN2</accession>
<feature type="region of interest" description="Disordered" evidence="1">
    <location>
        <begin position="1"/>
        <end position="59"/>
    </location>
</feature>
<feature type="region of interest" description="Disordered" evidence="1">
    <location>
        <begin position="199"/>
        <end position="224"/>
    </location>
</feature>
<dbReference type="EMBL" id="DQ068068">
    <property type="protein sequence ID" value="AAY87281.1"/>
    <property type="molecule type" value="Genomic_DNA"/>
</dbReference>
<reference evidence="2" key="1">
    <citation type="journal article" date="2005" name="PLoS Biol.">
        <title>New insights into metabolic properties of marine bacteria encoding proteorhodopsins.</title>
        <authorList>
            <person name="Sabehi G."/>
            <person name="Loy A."/>
            <person name="Jung K.H."/>
            <person name="Partha R."/>
            <person name="Spudich J.L."/>
            <person name="Isaacson T."/>
            <person name="Hirschberg J."/>
            <person name="Wagner M."/>
            <person name="Beja O."/>
        </authorList>
    </citation>
    <scope>NUCLEOTIDE SEQUENCE</scope>
</reference>
<evidence type="ECO:0000313" key="2">
    <source>
        <dbReference type="EMBL" id="AAY87281.1"/>
    </source>
</evidence>
<proteinExistence type="predicted"/>
<name>Q4JMN2_9BACT</name>
<dbReference type="AlphaFoldDB" id="Q4JMN2"/>